<reference evidence="2 3" key="1">
    <citation type="submission" date="2016-07" db="EMBL/GenBank/DDBJ databases">
        <title>Complete genome sequence of Bradyrhizobium icense LMTR 13T, a potential inoculant strain isolated from lima bean (Phaseolus lunatus) in Peru.</title>
        <authorList>
            <person name="Ormeno-Orrillo E."/>
            <person name="Duran D."/>
            <person name="Rogel M.A."/>
            <person name="Rey L."/>
            <person name="Imperial J."/>
            <person name="Ruiz-Argueso T."/>
            <person name="Martinez-Romero E."/>
        </authorList>
    </citation>
    <scope>NUCLEOTIDE SEQUENCE [LARGE SCALE GENOMIC DNA]</scope>
    <source>
        <strain evidence="2 3">LMTR 13</strain>
    </source>
</reference>
<keyword evidence="1" id="KW-0175">Coiled coil</keyword>
<evidence type="ECO:0000313" key="3">
    <source>
        <dbReference type="Proteomes" id="UP000092839"/>
    </source>
</evidence>
<gene>
    <name evidence="2" type="ORF">LMTR13_11495</name>
</gene>
<keyword evidence="3" id="KW-1185">Reference proteome</keyword>
<accession>A0A1B1UD72</accession>
<sequence length="69" mass="8212">MAKIHQFVTADKREAFAEAQFKEADRLAKEAEKLMKKVVKLRQSANRLLAPRRLSVIRKRRMLHHERDD</sequence>
<dbReference type="AlphaFoldDB" id="A0A1B1UD72"/>
<dbReference type="RefSeq" id="WP_065727979.1">
    <property type="nucleotide sequence ID" value="NZ_CP016428.1"/>
</dbReference>
<organism evidence="2 3">
    <name type="scientific">Bradyrhizobium icense</name>
    <dbReference type="NCBI Taxonomy" id="1274631"/>
    <lineage>
        <taxon>Bacteria</taxon>
        <taxon>Pseudomonadati</taxon>
        <taxon>Pseudomonadota</taxon>
        <taxon>Alphaproteobacteria</taxon>
        <taxon>Hyphomicrobiales</taxon>
        <taxon>Nitrobacteraceae</taxon>
        <taxon>Bradyrhizobium</taxon>
    </lineage>
</organism>
<proteinExistence type="predicted"/>
<evidence type="ECO:0000256" key="1">
    <source>
        <dbReference type="SAM" id="Coils"/>
    </source>
</evidence>
<dbReference type="Proteomes" id="UP000092839">
    <property type="component" value="Chromosome"/>
</dbReference>
<protein>
    <submittedName>
        <fullName evidence="2">Uncharacterized protein</fullName>
    </submittedName>
</protein>
<dbReference type="STRING" id="1274631.LMTR13_11495"/>
<name>A0A1B1UD72_9BRAD</name>
<dbReference type="KEGG" id="bic:LMTR13_11495"/>
<dbReference type="EMBL" id="CP016428">
    <property type="protein sequence ID" value="ANW00703.1"/>
    <property type="molecule type" value="Genomic_DNA"/>
</dbReference>
<evidence type="ECO:0000313" key="2">
    <source>
        <dbReference type="EMBL" id="ANW00703.1"/>
    </source>
</evidence>
<feature type="coiled-coil region" evidence="1">
    <location>
        <begin position="17"/>
        <end position="44"/>
    </location>
</feature>